<reference evidence="2 3" key="1">
    <citation type="submission" date="2016-03" db="EMBL/GenBank/DDBJ databases">
        <title>EvidentialGene: Evidence-directed Construction of Genes on Genomes.</title>
        <authorList>
            <person name="Gilbert D.G."/>
            <person name="Choi J.-H."/>
            <person name="Mockaitis K."/>
            <person name="Colbourne J."/>
            <person name="Pfrender M."/>
        </authorList>
    </citation>
    <scope>NUCLEOTIDE SEQUENCE [LARGE SCALE GENOMIC DNA]</scope>
    <source>
        <strain evidence="2 3">Xinb3</strain>
        <tissue evidence="2">Complete organism</tissue>
    </source>
</reference>
<dbReference type="InterPro" id="IPR001660">
    <property type="entry name" value="SAM"/>
</dbReference>
<gene>
    <name evidence="2" type="ORF">APZ42_004643</name>
</gene>
<dbReference type="OrthoDB" id="10053555at2759"/>
<dbReference type="Gene3D" id="1.10.150.50">
    <property type="entry name" value="Transcription Factor, Ets-1"/>
    <property type="match status" value="1"/>
</dbReference>
<sequence>MDENCTGMNMWSANEVESFLKSKGFGENVTEILKGNEIDGESFLLLNDAEVASMGFKIG</sequence>
<dbReference type="PROSITE" id="PS50105">
    <property type="entry name" value="SAM_DOMAIN"/>
    <property type="match status" value="1"/>
</dbReference>
<organism evidence="2 3">
    <name type="scientific">Daphnia magna</name>
    <dbReference type="NCBI Taxonomy" id="35525"/>
    <lineage>
        <taxon>Eukaryota</taxon>
        <taxon>Metazoa</taxon>
        <taxon>Ecdysozoa</taxon>
        <taxon>Arthropoda</taxon>
        <taxon>Crustacea</taxon>
        <taxon>Branchiopoda</taxon>
        <taxon>Diplostraca</taxon>
        <taxon>Cladocera</taxon>
        <taxon>Anomopoda</taxon>
        <taxon>Daphniidae</taxon>
        <taxon>Daphnia</taxon>
    </lineage>
</organism>
<feature type="non-terminal residue" evidence="2">
    <location>
        <position position="59"/>
    </location>
</feature>
<evidence type="ECO:0000259" key="1">
    <source>
        <dbReference type="PROSITE" id="PS50105"/>
    </source>
</evidence>
<comment type="caution">
    <text evidence="2">The sequence shown here is derived from an EMBL/GenBank/DDBJ whole genome shotgun (WGS) entry which is preliminary data.</text>
</comment>
<evidence type="ECO:0000313" key="2">
    <source>
        <dbReference type="EMBL" id="KZR99472.1"/>
    </source>
</evidence>
<evidence type="ECO:0000313" key="3">
    <source>
        <dbReference type="Proteomes" id="UP000076858"/>
    </source>
</evidence>
<dbReference type="Pfam" id="PF07647">
    <property type="entry name" value="SAM_2"/>
    <property type="match status" value="1"/>
</dbReference>
<feature type="domain" description="SAM" evidence="1">
    <location>
        <begin position="11"/>
        <end position="59"/>
    </location>
</feature>
<dbReference type="EMBL" id="LRGB01013538">
    <property type="protein sequence ID" value="KZR99472.1"/>
    <property type="molecule type" value="Genomic_DNA"/>
</dbReference>
<proteinExistence type="predicted"/>
<dbReference type="Proteomes" id="UP000076858">
    <property type="component" value="Unassembled WGS sequence"/>
</dbReference>
<protein>
    <recommendedName>
        <fullName evidence="1">SAM domain-containing protein</fullName>
    </recommendedName>
</protein>
<dbReference type="AlphaFoldDB" id="A0A162F057"/>
<dbReference type="SUPFAM" id="SSF47769">
    <property type="entry name" value="SAM/Pointed domain"/>
    <property type="match status" value="1"/>
</dbReference>
<dbReference type="InterPro" id="IPR013761">
    <property type="entry name" value="SAM/pointed_sf"/>
</dbReference>
<name>A0A162F057_9CRUS</name>
<accession>A0A162F057</accession>
<keyword evidence="3" id="KW-1185">Reference proteome</keyword>